<dbReference type="CDD" id="cd05254">
    <property type="entry name" value="dTDP_HR_like_SDR_e"/>
    <property type="match status" value="1"/>
</dbReference>
<dbReference type="RefSeq" id="WP_007059583.1">
    <property type="nucleotide sequence ID" value="NZ_ACVI01000007.1"/>
</dbReference>
<dbReference type="UniPathway" id="UPA00124"/>
<name>C6PPI1_9CLOT</name>
<sequence>MSYCKKILITGSNGMLGKDLTSLFSKNDNFEVFGINRSNDINLKDDHYFVCDITDFEELNNILKYINPEIIIHCAANVNVDGCEKDKNYAYKLNSESTKILSSYKSEKTKFIYISTDSIFNGETGNYKEDDKANPLNYYAFSKFEGENFALLQNKNAIIIRTNIYGFHKPYGSSLVEWALKNLKSENKISGFNDVYFNPIYTGQLGKIVMKLIQIDYKGIIHTGCENFINKYEFLIRIAQKFGLNNELIDESSVDSINFSARRPKNTTLNITKLKGLIDFTITLEDGLNQLYMDYINLKE</sequence>
<keyword evidence="2" id="KW-0521">NADP</keyword>
<dbReference type="InterPro" id="IPR029903">
    <property type="entry name" value="RmlD-like-bd"/>
</dbReference>
<dbReference type="OrthoDB" id="9808602at2"/>
<comment type="function">
    <text evidence="2">Catalyzes the reduction of dTDP-6-deoxy-L-lyxo-4-hexulose to yield dTDP-L-rhamnose.</text>
</comment>
<dbReference type="Gene3D" id="3.90.25.10">
    <property type="entry name" value="UDP-galactose 4-epimerase, domain 1"/>
    <property type="match status" value="1"/>
</dbReference>
<accession>C6PPI1</accession>
<feature type="domain" description="RmlD-like substrate binding" evidence="3">
    <location>
        <begin position="6"/>
        <end position="282"/>
    </location>
</feature>
<dbReference type="EC" id="1.1.1.133" evidence="2"/>
<proteinExistence type="inferred from homology"/>
<dbReference type="STRING" id="536227.Ccar_25080"/>
<dbReference type="Proteomes" id="UP000004198">
    <property type="component" value="Unassembled WGS sequence"/>
</dbReference>
<dbReference type="AlphaFoldDB" id="C6PPI1"/>
<dbReference type="KEGG" id="cck:Ccar_25080"/>
<dbReference type="PATRIC" id="fig|536227.13.peg.5186"/>
<evidence type="ECO:0000256" key="2">
    <source>
        <dbReference type="RuleBase" id="RU364082"/>
    </source>
</evidence>
<dbReference type="eggNOG" id="COG1091">
    <property type="taxonomic scope" value="Bacteria"/>
</dbReference>
<reference evidence="4 5" key="1">
    <citation type="submission" date="2009-06" db="EMBL/GenBank/DDBJ databases">
        <title>The draft genome of Clostridium carboxidivorans P7.</title>
        <authorList>
            <consortium name="US DOE Joint Genome Institute (JGI-PGF)"/>
            <person name="Lucas S."/>
            <person name="Copeland A."/>
            <person name="Lapidus A."/>
            <person name="Glavina del Rio T."/>
            <person name="Tice H."/>
            <person name="Bruce D."/>
            <person name="Goodwin L."/>
            <person name="Pitluck S."/>
            <person name="Larimer F."/>
            <person name="Land M.L."/>
            <person name="Hauser L."/>
            <person name="Hemme C.L."/>
        </authorList>
    </citation>
    <scope>NUCLEOTIDE SEQUENCE [LARGE SCALE GENOMIC DNA]</scope>
    <source>
        <strain evidence="4 5">P7</strain>
    </source>
</reference>
<dbReference type="Pfam" id="PF04321">
    <property type="entry name" value="RmlD_sub_bind"/>
    <property type="match status" value="1"/>
</dbReference>
<dbReference type="EMBL" id="ACVI01000007">
    <property type="protein sequence ID" value="EET88875.1"/>
    <property type="molecule type" value="Genomic_DNA"/>
</dbReference>
<dbReference type="GO" id="GO:0005829">
    <property type="term" value="C:cytosol"/>
    <property type="evidence" value="ECO:0007669"/>
    <property type="project" value="TreeGrafter"/>
</dbReference>
<evidence type="ECO:0000256" key="1">
    <source>
        <dbReference type="ARBA" id="ARBA00010944"/>
    </source>
</evidence>
<gene>
    <name evidence="4" type="ORF">CcarbDRAFT_0698</name>
</gene>
<protein>
    <recommendedName>
        <fullName evidence="2">dTDP-4-dehydrorhamnose reductase</fullName>
        <ecNumber evidence="2">1.1.1.133</ecNumber>
    </recommendedName>
</protein>
<dbReference type="PANTHER" id="PTHR10491:SF4">
    <property type="entry name" value="METHIONINE ADENOSYLTRANSFERASE 2 SUBUNIT BETA"/>
    <property type="match status" value="1"/>
</dbReference>
<organism evidence="4 5">
    <name type="scientific">Clostridium carboxidivorans P7</name>
    <dbReference type="NCBI Taxonomy" id="536227"/>
    <lineage>
        <taxon>Bacteria</taxon>
        <taxon>Bacillati</taxon>
        <taxon>Bacillota</taxon>
        <taxon>Clostridia</taxon>
        <taxon>Eubacteriales</taxon>
        <taxon>Clostridiaceae</taxon>
        <taxon>Clostridium</taxon>
    </lineage>
</organism>
<dbReference type="PANTHER" id="PTHR10491">
    <property type="entry name" value="DTDP-4-DEHYDRORHAMNOSE REDUCTASE"/>
    <property type="match status" value="1"/>
</dbReference>
<dbReference type="SUPFAM" id="SSF51735">
    <property type="entry name" value="NAD(P)-binding Rossmann-fold domains"/>
    <property type="match status" value="1"/>
</dbReference>
<dbReference type="Gene3D" id="3.40.50.720">
    <property type="entry name" value="NAD(P)-binding Rossmann-like Domain"/>
    <property type="match status" value="1"/>
</dbReference>
<comment type="caution">
    <text evidence="4">The sequence shown here is derived from an EMBL/GenBank/DDBJ whole genome shotgun (WGS) entry which is preliminary data.</text>
</comment>
<evidence type="ECO:0000313" key="4">
    <source>
        <dbReference type="EMBL" id="EET88875.1"/>
    </source>
</evidence>
<comment type="pathway">
    <text evidence="2">Carbohydrate biosynthesis; dTDP-L-rhamnose biosynthesis.</text>
</comment>
<evidence type="ECO:0000259" key="3">
    <source>
        <dbReference type="Pfam" id="PF04321"/>
    </source>
</evidence>
<keyword evidence="2" id="KW-0560">Oxidoreductase</keyword>
<dbReference type="InterPro" id="IPR036291">
    <property type="entry name" value="NAD(P)-bd_dom_sf"/>
</dbReference>
<comment type="similarity">
    <text evidence="1 2">Belongs to the dTDP-4-dehydrorhamnose reductase family.</text>
</comment>
<dbReference type="InterPro" id="IPR005913">
    <property type="entry name" value="dTDP_dehydrorham_reduct"/>
</dbReference>
<evidence type="ECO:0000313" key="5">
    <source>
        <dbReference type="Proteomes" id="UP000004198"/>
    </source>
</evidence>
<keyword evidence="5" id="KW-1185">Reference proteome</keyword>
<dbReference type="GO" id="GO:0019305">
    <property type="term" value="P:dTDP-rhamnose biosynthetic process"/>
    <property type="evidence" value="ECO:0007669"/>
    <property type="project" value="UniProtKB-UniPathway"/>
</dbReference>
<dbReference type="GO" id="GO:0008831">
    <property type="term" value="F:dTDP-4-dehydrorhamnose reductase activity"/>
    <property type="evidence" value="ECO:0007669"/>
    <property type="project" value="UniProtKB-EC"/>
</dbReference>